<accession>A0ABS6QHM8</accession>
<keyword evidence="5" id="KW-1185">Reference proteome</keyword>
<dbReference type="SMART" id="SM00822">
    <property type="entry name" value="PKS_KR"/>
    <property type="match status" value="1"/>
</dbReference>
<proteinExistence type="inferred from homology"/>
<name>A0ABS6QHM8_9PSED</name>
<evidence type="ECO:0000256" key="2">
    <source>
        <dbReference type="ARBA" id="ARBA00023002"/>
    </source>
</evidence>
<keyword evidence="2" id="KW-0560">Oxidoreductase</keyword>
<dbReference type="NCBIfam" id="NF006565">
    <property type="entry name" value="PRK09072.1"/>
    <property type="match status" value="1"/>
</dbReference>
<feature type="domain" description="Ketoreductase" evidence="3">
    <location>
        <begin position="6"/>
        <end position="183"/>
    </location>
</feature>
<dbReference type="RefSeq" id="WP_217869870.1">
    <property type="nucleotide sequence ID" value="NZ_JAHSTU010000001.1"/>
</dbReference>
<sequence>MQLHDARVVLTGASGGIGMAITDALCAAGSRVLAVARHQQALAPMLERYPDTLCWVAADLTSLSDRRKVLAAAAEAIGGVNLLINAAGVNHFAMLEQLDDGDIDAMLAVNISAPICLTKLLLPLLKQADSAMVVNVGSTYGSIGYAGYASYCASKFALRGFSEALRRELADTRVNVLYVAPRATRTSMNSAAAQALNDALKASVDDPQAVASAVIHAIAGDRRDLYLGWPERFFVRLNNLLPHLVDRGLRKQLPLIRRLSEKPDNESLKP</sequence>
<organism evidence="4 5">
    <name type="scientific">Pseudomonas azerbaijanoccidentalis</name>
    <dbReference type="NCBI Taxonomy" id="2842347"/>
    <lineage>
        <taxon>Bacteria</taxon>
        <taxon>Pseudomonadati</taxon>
        <taxon>Pseudomonadota</taxon>
        <taxon>Gammaproteobacteria</taxon>
        <taxon>Pseudomonadales</taxon>
        <taxon>Pseudomonadaceae</taxon>
        <taxon>Pseudomonas</taxon>
    </lineage>
</organism>
<dbReference type="PROSITE" id="PS00061">
    <property type="entry name" value="ADH_SHORT"/>
    <property type="match status" value="1"/>
</dbReference>
<evidence type="ECO:0000259" key="3">
    <source>
        <dbReference type="SMART" id="SM00822"/>
    </source>
</evidence>
<dbReference type="CDD" id="cd05233">
    <property type="entry name" value="SDR_c"/>
    <property type="match status" value="1"/>
</dbReference>
<dbReference type="InterPro" id="IPR057326">
    <property type="entry name" value="KR_dom"/>
</dbReference>
<dbReference type="Pfam" id="PF00106">
    <property type="entry name" value="adh_short"/>
    <property type="match status" value="1"/>
</dbReference>
<dbReference type="InterPro" id="IPR020904">
    <property type="entry name" value="Sc_DH/Rdtase_CS"/>
</dbReference>
<evidence type="ECO:0000313" key="4">
    <source>
        <dbReference type="EMBL" id="MBV4518433.1"/>
    </source>
</evidence>
<comment type="similarity">
    <text evidence="1">Belongs to the short-chain dehydrogenases/reductases (SDR) family.</text>
</comment>
<evidence type="ECO:0000256" key="1">
    <source>
        <dbReference type="ARBA" id="ARBA00006484"/>
    </source>
</evidence>
<dbReference type="PANTHER" id="PTHR44196:SF1">
    <property type="entry name" value="DEHYDROGENASE_REDUCTASE SDR FAMILY MEMBER 7B"/>
    <property type="match status" value="1"/>
</dbReference>
<protein>
    <submittedName>
        <fullName evidence="4">SDR family oxidoreductase</fullName>
    </submittedName>
</protein>
<dbReference type="PANTHER" id="PTHR44196">
    <property type="entry name" value="DEHYDROGENASE/REDUCTASE SDR FAMILY MEMBER 7B"/>
    <property type="match status" value="1"/>
</dbReference>
<evidence type="ECO:0000313" key="5">
    <source>
        <dbReference type="Proteomes" id="UP001049200"/>
    </source>
</evidence>
<gene>
    <name evidence="4" type="ORF">KVG88_00020</name>
</gene>
<reference evidence="4" key="1">
    <citation type="submission" date="2021-06" db="EMBL/GenBank/DDBJ databases">
        <title>Updating the genus Pseudomonas: Description of 43 new species and partition of the Pseudomonas putida group.</title>
        <authorList>
            <person name="Girard L."/>
            <person name="Lood C."/>
            <person name="Vandamme P."/>
            <person name="Rokni-Zadeh H."/>
            <person name="Van Noort V."/>
            <person name="Hofte M."/>
            <person name="Lavigne R."/>
            <person name="De Mot R."/>
        </authorList>
    </citation>
    <scope>NUCLEOTIDE SEQUENCE</scope>
    <source>
        <strain evidence="4">SWRI74</strain>
    </source>
</reference>
<comment type="caution">
    <text evidence="4">The sequence shown here is derived from an EMBL/GenBank/DDBJ whole genome shotgun (WGS) entry which is preliminary data.</text>
</comment>
<dbReference type="Proteomes" id="UP001049200">
    <property type="component" value="Unassembled WGS sequence"/>
</dbReference>
<dbReference type="EMBL" id="JAHSTU010000001">
    <property type="protein sequence ID" value="MBV4518433.1"/>
    <property type="molecule type" value="Genomic_DNA"/>
</dbReference>
<dbReference type="InterPro" id="IPR002347">
    <property type="entry name" value="SDR_fam"/>
</dbReference>